<evidence type="ECO:0000256" key="4">
    <source>
        <dbReference type="SAM" id="SignalP"/>
    </source>
</evidence>
<keyword evidence="4" id="KW-0732">Signal</keyword>
<dbReference type="PANTHER" id="PTHR24123">
    <property type="entry name" value="ANKYRIN REPEAT-CONTAINING"/>
    <property type="match status" value="1"/>
</dbReference>
<dbReference type="OrthoDB" id="2575953at2"/>
<name>A0A1G7CKG4_9FLAO</name>
<dbReference type="InterPro" id="IPR051165">
    <property type="entry name" value="Multifunctional_ANK_Repeat"/>
</dbReference>
<feature type="chain" id="PRO_5011540227" evidence="4">
    <location>
        <begin position="23"/>
        <end position="500"/>
    </location>
</feature>
<accession>A0A1G7CKG4</accession>
<dbReference type="Gene3D" id="1.25.40.20">
    <property type="entry name" value="Ankyrin repeat-containing domain"/>
    <property type="match status" value="2"/>
</dbReference>
<dbReference type="Proteomes" id="UP000198517">
    <property type="component" value="Unassembled WGS sequence"/>
</dbReference>
<feature type="signal peptide" evidence="4">
    <location>
        <begin position="1"/>
        <end position="22"/>
    </location>
</feature>
<keyword evidence="1" id="KW-0677">Repeat</keyword>
<evidence type="ECO:0000256" key="1">
    <source>
        <dbReference type="ARBA" id="ARBA00022737"/>
    </source>
</evidence>
<dbReference type="PANTHER" id="PTHR24123:SF33">
    <property type="entry name" value="PROTEIN HOS4"/>
    <property type="match status" value="1"/>
</dbReference>
<sequence>MKIKKYFVLFLGLSFGASSLMAQNRLLDKDFWQSKPNLEAVKAEIAKGNNPTEANNFGFDAATQAILADEPLDVVTYLVELPGNGVAKLTHDSRIYLHWAGYRKNLPLAKWLIDKGSSLSLKDSHGYTPISFAAFTGLADPQYYDLFFQKGIDPNETYQDGAKLINFAIANDSSELKLMKYFVSKGANPRAKDDLGRTLTDYAAKGQNLDLLKSLIKHGISYTGNALFMAAKGTKEGKQALPVFDFLVNELKISPKITDHEGNNMLHLLLSGRFANNDAIAYFIGKGVSPEQMNDKGETPLMKAVGRNNEFAVEAMLDKGIKNINAADKKGISALCYAMENASPKMAELLINKAADAAVKDKKGNNLLYYAIKSYSGRNRNSVEDILKKIDLLKAKGVDITAPQADGNTILHLAVGTQNPKLIEALKPYIKNINAKNEEGLTPLHMAAMVGQDAKIINLLLKMGADKSIKTSLDETAYDLAEENEILSKNINEIEPLRLK</sequence>
<dbReference type="Pfam" id="PF12796">
    <property type="entry name" value="Ank_2"/>
    <property type="match status" value="2"/>
</dbReference>
<feature type="repeat" description="ANK" evidence="3">
    <location>
        <begin position="92"/>
        <end position="124"/>
    </location>
</feature>
<dbReference type="InterPro" id="IPR002110">
    <property type="entry name" value="Ankyrin_rpt"/>
</dbReference>
<organism evidence="5 6">
    <name type="scientific">Riemerella columbipharyngis</name>
    <dbReference type="NCBI Taxonomy" id="1071918"/>
    <lineage>
        <taxon>Bacteria</taxon>
        <taxon>Pseudomonadati</taxon>
        <taxon>Bacteroidota</taxon>
        <taxon>Flavobacteriia</taxon>
        <taxon>Flavobacteriales</taxon>
        <taxon>Weeksellaceae</taxon>
        <taxon>Riemerella</taxon>
    </lineage>
</organism>
<feature type="repeat" description="ANK" evidence="3">
    <location>
        <begin position="330"/>
        <end position="362"/>
    </location>
</feature>
<feature type="repeat" description="ANK" evidence="3">
    <location>
        <begin position="439"/>
        <end position="472"/>
    </location>
</feature>
<dbReference type="InterPro" id="IPR036770">
    <property type="entry name" value="Ankyrin_rpt-contain_sf"/>
</dbReference>
<proteinExistence type="predicted"/>
<evidence type="ECO:0000256" key="2">
    <source>
        <dbReference type="ARBA" id="ARBA00023043"/>
    </source>
</evidence>
<evidence type="ECO:0000313" key="5">
    <source>
        <dbReference type="EMBL" id="SDE39799.1"/>
    </source>
</evidence>
<dbReference type="RefSeq" id="WP_092736558.1">
    <property type="nucleotide sequence ID" value="NZ_FNAS01000008.1"/>
</dbReference>
<gene>
    <name evidence="5" type="ORF">SAMN05421544_10881</name>
</gene>
<evidence type="ECO:0000313" key="6">
    <source>
        <dbReference type="Proteomes" id="UP000198517"/>
    </source>
</evidence>
<dbReference type="SMART" id="SM00248">
    <property type="entry name" value="ANK"/>
    <property type="match status" value="10"/>
</dbReference>
<reference evidence="5 6" key="1">
    <citation type="submission" date="2016-10" db="EMBL/GenBank/DDBJ databases">
        <authorList>
            <person name="de Groot N.N."/>
        </authorList>
    </citation>
    <scope>NUCLEOTIDE SEQUENCE [LARGE SCALE GENOMIC DNA]</scope>
    <source>
        <strain evidence="5 6">DSM 24015</strain>
    </source>
</reference>
<evidence type="ECO:0000256" key="3">
    <source>
        <dbReference type="PROSITE-ProRule" id="PRU00023"/>
    </source>
</evidence>
<dbReference type="AlphaFoldDB" id="A0A1G7CKG4"/>
<dbReference type="PROSITE" id="PS50088">
    <property type="entry name" value="ANK_REPEAT"/>
    <property type="match status" value="4"/>
</dbReference>
<dbReference type="PROSITE" id="PS50297">
    <property type="entry name" value="ANK_REP_REGION"/>
    <property type="match status" value="1"/>
</dbReference>
<keyword evidence="6" id="KW-1185">Reference proteome</keyword>
<feature type="repeat" description="ANK" evidence="3">
    <location>
        <begin position="406"/>
        <end position="438"/>
    </location>
</feature>
<keyword evidence="2 3" id="KW-0040">ANK repeat</keyword>
<dbReference type="SUPFAM" id="SSF48403">
    <property type="entry name" value="Ankyrin repeat"/>
    <property type="match status" value="2"/>
</dbReference>
<dbReference type="EMBL" id="FNAS01000008">
    <property type="protein sequence ID" value="SDE39799.1"/>
    <property type="molecule type" value="Genomic_DNA"/>
</dbReference>
<dbReference type="STRING" id="1071918.SAMN05421544_10881"/>
<protein>
    <submittedName>
        <fullName evidence="5">Ankyrin repeat</fullName>
    </submittedName>
</protein>